<sequence length="66" mass="7646">MGRQLLKSTNIVHLGGITRNQHVLHYIDAREVDPLAADVFCPLDEDSYTLLKEDWCLSNRKNMRHP</sequence>
<protein>
    <submittedName>
        <fullName evidence="1">Uncharacterized protein</fullName>
    </submittedName>
</protein>
<gene>
    <name evidence="1" type="ORF">BDD30_1437</name>
</gene>
<dbReference type="EMBL" id="RBLJ01000002">
    <property type="protein sequence ID" value="RKS59368.1"/>
    <property type="molecule type" value="Genomic_DNA"/>
</dbReference>
<name>A0ABX9SMV4_9GAMM</name>
<proteinExistence type="predicted"/>
<organism evidence="1 2">
    <name type="scientific">Photorhabdus asymbiotica</name>
    <dbReference type="NCBI Taxonomy" id="291112"/>
    <lineage>
        <taxon>Bacteria</taxon>
        <taxon>Pseudomonadati</taxon>
        <taxon>Pseudomonadota</taxon>
        <taxon>Gammaproteobacteria</taxon>
        <taxon>Enterobacterales</taxon>
        <taxon>Morganellaceae</taxon>
        <taxon>Photorhabdus</taxon>
    </lineage>
</organism>
<accession>A0ABX9SMV4</accession>
<reference evidence="1 2" key="1">
    <citation type="submission" date="2018-10" db="EMBL/GenBank/DDBJ databases">
        <title>Genomic Encyclopedia of Archaeal and Bacterial Type Strains, Phase II (KMG-II): from individual species to whole genera.</title>
        <authorList>
            <person name="Goeker M."/>
        </authorList>
    </citation>
    <scope>NUCLEOTIDE SEQUENCE [LARGE SCALE GENOMIC DNA]</scope>
    <source>
        <strain evidence="1 2">DSM 15149</strain>
    </source>
</reference>
<comment type="caution">
    <text evidence="1">The sequence shown here is derived from an EMBL/GenBank/DDBJ whole genome shotgun (WGS) entry which is preliminary data.</text>
</comment>
<evidence type="ECO:0000313" key="2">
    <source>
        <dbReference type="Proteomes" id="UP000280955"/>
    </source>
</evidence>
<evidence type="ECO:0000313" key="1">
    <source>
        <dbReference type="EMBL" id="RKS59368.1"/>
    </source>
</evidence>
<keyword evidence="2" id="KW-1185">Reference proteome</keyword>
<dbReference type="Proteomes" id="UP000280955">
    <property type="component" value="Unassembled WGS sequence"/>
</dbReference>